<dbReference type="EMBL" id="FQZL01000004">
    <property type="protein sequence ID" value="SHI43715.1"/>
    <property type="molecule type" value="Genomic_DNA"/>
</dbReference>
<sequence>MIRNSKPDDKNIVSELIIVAIEDLANTFTGYNDERSIKNEMENLFAESDNRFSHKYCKVIEIDGQVAASVISYPASEMEKLNEKIIERLRIRFSSDDDLFTEHAERIRRSKEAFDGEYYIDNLAVVEKYRGKGLSKILVEATEKEGLEMGYRKISILADLHNEKAFNIYRKLGYIKDCELEVLGHKYHHLVKTFDESK</sequence>
<dbReference type="Proteomes" id="UP000184052">
    <property type="component" value="Unassembled WGS sequence"/>
</dbReference>
<dbReference type="Pfam" id="PF00583">
    <property type="entry name" value="Acetyltransf_1"/>
    <property type="match status" value="1"/>
</dbReference>
<accession>A0A1M6B4T3</accession>
<keyword evidence="2" id="KW-0808">Transferase</keyword>
<evidence type="ECO:0000313" key="3">
    <source>
        <dbReference type="Proteomes" id="UP000184052"/>
    </source>
</evidence>
<organism evidence="2 3">
    <name type="scientific">Dethiosulfatibacter aminovorans DSM 17477</name>
    <dbReference type="NCBI Taxonomy" id="1121476"/>
    <lineage>
        <taxon>Bacteria</taxon>
        <taxon>Bacillati</taxon>
        <taxon>Bacillota</taxon>
        <taxon>Tissierellia</taxon>
        <taxon>Dethiosulfatibacter</taxon>
    </lineage>
</organism>
<dbReference type="AlphaFoldDB" id="A0A1M6B4T3"/>
<dbReference type="InterPro" id="IPR000182">
    <property type="entry name" value="GNAT_dom"/>
</dbReference>
<dbReference type="InterPro" id="IPR016181">
    <property type="entry name" value="Acyl_CoA_acyltransferase"/>
</dbReference>
<reference evidence="2 3" key="1">
    <citation type="submission" date="2016-11" db="EMBL/GenBank/DDBJ databases">
        <authorList>
            <person name="Jaros S."/>
            <person name="Januszkiewicz K."/>
            <person name="Wedrychowicz H."/>
        </authorList>
    </citation>
    <scope>NUCLEOTIDE SEQUENCE [LARGE SCALE GENOMIC DNA]</scope>
    <source>
        <strain evidence="2 3">DSM 17477</strain>
    </source>
</reference>
<evidence type="ECO:0000313" key="2">
    <source>
        <dbReference type="EMBL" id="SHI43715.1"/>
    </source>
</evidence>
<dbReference type="RefSeq" id="WP_073046162.1">
    <property type="nucleotide sequence ID" value="NZ_FQZL01000004.1"/>
</dbReference>
<gene>
    <name evidence="2" type="ORF">SAMN02745751_00356</name>
</gene>
<dbReference type="GO" id="GO:0016747">
    <property type="term" value="F:acyltransferase activity, transferring groups other than amino-acyl groups"/>
    <property type="evidence" value="ECO:0007669"/>
    <property type="project" value="InterPro"/>
</dbReference>
<dbReference type="PROSITE" id="PS51186">
    <property type="entry name" value="GNAT"/>
    <property type="match status" value="1"/>
</dbReference>
<protein>
    <submittedName>
        <fullName evidence="2">Acetyltransferase (GNAT) family protein</fullName>
    </submittedName>
</protein>
<dbReference type="SUPFAM" id="SSF55729">
    <property type="entry name" value="Acyl-CoA N-acyltransferases (Nat)"/>
    <property type="match status" value="1"/>
</dbReference>
<feature type="domain" description="N-acetyltransferase" evidence="1">
    <location>
        <begin position="1"/>
        <end position="198"/>
    </location>
</feature>
<dbReference type="Gene3D" id="3.40.630.30">
    <property type="match status" value="1"/>
</dbReference>
<dbReference type="CDD" id="cd04301">
    <property type="entry name" value="NAT_SF"/>
    <property type="match status" value="1"/>
</dbReference>
<dbReference type="STRING" id="1121476.SAMN02745751_00356"/>
<dbReference type="OrthoDB" id="9794566at2"/>
<evidence type="ECO:0000259" key="1">
    <source>
        <dbReference type="PROSITE" id="PS51186"/>
    </source>
</evidence>
<keyword evidence="3" id="KW-1185">Reference proteome</keyword>
<proteinExistence type="predicted"/>
<name>A0A1M6B4T3_9FIRM</name>
<dbReference type="PANTHER" id="PTHR43259:SF1">
    <property type="entry name" value="N-ACETYLTRANSFERASE DOMAIN-CONTAINING PROTEIN"/>
    <property type="match status" value="1"/>
</dbReference>
<dbReference type="InterPro" id="IPR052829">
    <property type="entry name" value="N-acetyltransferase_domain"/>
</dbReference>
<dbReference type="PANTHER" id="PTHR43259">
    <property type="entry name" value="SPT10P"/>
    <property type="match status" value="1"/>
</dbReference>